<feature type="region of interest" description="Disordered" evidence="5">
    <location>
        <begin position="630"/>
        <end position="677"/>
    </location>
</feature>
<dbReference type="Pfam" id="PF00250">
    <property type="entry name" value="Forkhead"/>
    <property type="match status" value="1"/>
</dbReference>
<dbReference type="PROSITE" id="PS00658">
    <property type="entry name" value="FORK_HEAD_2"/>
    <property type="match status" value="1"/>
</dbReference>
<feature type="region of interest" description="Disordered" evidence="5">
    <location>
        <begin position="159"/>
        <end position="237"/>
    </location>
</feature>
<name>A0AAV4H7I1_9GAST</name>
<evidence type="ECO:0000313" key="9">
    <source>
        <dbReference type="Proteomes" id="UP000762676"/>
    </source>
</evidence>
<keyword evidence="2 4" id="KW-0238">DNA-binding</keyword>
<organism evidence="8 9">
    <name type="scientific">Elysia marginata</name>
    <dbReference type="NCBI Taxonomy" id="1093978"/>
    <lineage>
        <taxon>Eukaryota</taxon>
        <taxon>Metazoa</taxon>
        <taxon>Spiralia</taxon>
        <taxon>Lophotrochozoa</taxon>
        <taxon>Mollusca</taxon>
        <taxon>Gastropoda</taxon>
        <taxon>Heterobranchia</taxon>
        <taxon>Euthyneura</taxon>
        <taxon>Panpulmonata</taxon>
        <taxon>Sacoglossa</taxon>
        <taxon>Placobranchoidea</taxon>
        <taxon>Plakobranchidae</taxon>
        <taxon>Elysia</taxon>
    </lineage>
</organism>
<evidence type="ECO:0000256" key="5">
    <source>
        <dbReference type="SAM" id="MobiDB-lite"/>
    </source>
</evidence>
<proteinExistence type="predicted"/>
<comment type="caution">
    <text evidence="8">The sequence shown here is derived from an EMBL/GenBank/DDBJ whole genome shotgun (WGS) entry which is preliminary data.</text>
</comment>
<keyword evidence="6" id="KW-0812">Transmembrane</keyword>
<dbReference type="GO" id="GO:0000981">
    <property type="term" value="F:DNA-binding transcription factor activity, RNA polymerase II-specific"/>
    <property type="evidence" value="ECO:0007669"/>
    <property type="project" value="TreeGrafter"/>
</dbReference>
<feature type="region of interest" description="Disordered" evidence="5">
    <location>
        <begin position="704"/>
        <end position="777"/>
    </location>
</feature>
<feature type="compositionally biased region" description="Gly residues" evidence="5">
    <location>
        <begin position="213"/>
        <end position="229"/>
    </location>
</feature>
<dbReference type="PROSITE" id="PS00657">
    <property type="entry name" value="FORK_HEAD_1"/>
    <property type="match status" value="1"/>
</dbReference>
<dbReference type="InterPro" id="IPR030456">
    <property type="entry name" value="TF_fork_head_CS_2"/>
</dbReference>
<dbReference type="EMBL" id="BMAT01001854">
    <property type="protein sequence ID" value="GFR93883.1"/>
    <property type="molecule type" value="Genomic_DNA"/>
</dbReference>
<evidence type="ECO:0000256" key="4">
    <source>
        <dbReference type="PROSITE-ProRule" id="PRU00089"/>
    </source>
</evidence>
<protein>
    <submittedName>
        <fullName evidence="8">Forkhead box protein F1</fullName>
    </submittedName>
</protein>
<dbReference type="InterPro" id="IPR018122">
    <property type="entry name" value="TF_fork_head_CS_1"/>
</dbReference>
<feature type="compositionally biased region" description="Low complexity" evidence="5">
    <location>
        <begin position="941"/>
        <end position="960"/>
    </location>
</feature>
<dbReference type="Proteomes" id="UP000762676">
    <property type="component" value="Unassembled WGS sequence"/>
</dbReference>
<feature type="compositionally biased region" description="Pro residues" evidence="5">
    <location>
        <begin position="444"/>
        <end position="455"/>
    </location>
</feature>
<dbReference type="SUPFAM" id="SSF46785">
    <property type="entry name" value="Winged helix' DNA-binding domain"/>
    <property type="match status" value="1"/>
</dbReference>
<feature type="region of interest" description="Disordered" evidence="5">
    <location>
        <begin position="523"/>
        <end position="610"/>
    </location>
</feature>
<evidence type="ECO:0000256" key="6">
    <source>
        <dbReference type="SAM" id="Phobius"/>
    </source>
</evidence>
<feature type="compositionally biased region" description="Low complexity" evidence="5">
    <location>
        <begin position="657"/>
        <end position="666"/>
    </location>
</feature>
<evidence type="ECO:0000256" key="2">
    <source>
        <dbReference type="ARBA" id="ARBA00023125"/>
    </source>
</evidence>
<sequence length="1026" mass="108275">MDHKQHYDTSAIKSYGESLKQYDSSAIKSYEASLKPYDSNLKPYAYESHLKQYEALSKPSYDTSHLRQYDPSDFKQYEASIKSYEHHARSYESSLKQYESSLRPYDSSLKHYEQHSSMLPSITNGGHDMGDYKASSLPVMKGEPMKDCCDDISVGQGGMNDCPQSGPPNGISGVGGTAGGIIHDDADSEDESPSTTTHPSESPEDDEMDGKDGGTAGSGDGGSGNGGKKASGVGVRRSEKPPYSYIALIVMAIQSSPTKRCTLSEIYQFLQQRFPFFRGSYQGWKNSVRHNLSLNECFIKLPKGIGRPGKGHFWTIDPAAEFMFEEGSFRRRPRGFRRKCQALKPFGMLNGMGGGMGGAAMMGHYEFMGGSPHGSAMGPMGMSCGSMAAGGQMSAYDPYSHHNMYAAGTSMQQMGMAPAYGSYNRYGQNPVAGCGSGAAMSSVHPPPPPPPPPGFQSPVSSLSSMASMANMSLPSMANFHQGMSNLHGMSGFNHPSYPHAHSSHHVGHQTPYAQGMDYSHLAGGSHISAGTPLPTIPPGTPSTPGVLGYPSHAPSTPALTPPAYDRRGDGGMGRDAVSHIRNTPGAELGETQPSSSTSPSASSSSIPTSSQASSSAAAAATSSFLTSSALPSSAISSSPRAGLLPSTADVNMPTPESASSSLASMSGKYQGGQNNVSSSLYTSREATSLMMDAEAYHMRNGGMSDSSVMYPSPTKGLTSSSSSSSLHHHHNIRGEEPGGIYSKEGLQQINGDEDTSGARTNGAEDAPPDIHGMYSDKDISSSSAYGIRAGMETSDLYHNNNYHQHVSKHSFLTNFKDSNNSGSAAGYARNESSTPLGGDPLREGAMSMYSHNQMQHAQHHQQHSNSNRENNPYSGVVDYHTSSVNINTSAAGSSGHYQWGNVTSSGRISNGQALRGGLGGYSSGVSGGGTIKQQPMSPAGSTGSLQSMSPPSSSDQSPYPGGTRSGLGAGLTGESVDLSVAVVVVVVVEVVVVVVEAVMVVVKIIILIIVVIKSEKRRPRKKKKKK</sequence>
<dbReference type="SMART" id="SM00339">
    <property type="entry name" value="FH"/>
    <property type="match status" value="1"/>
</dbReference>
<feature type="DNA-binding region" description="Fork-head" evidence="4">
    <location>
        <begin position="240"/>
        <end position="334"/>
    </location>
</feature>
<evidence type="ECO:0000256" key="1">
    <source>
        <dbReference type="ARBA" id="ARBA00004123"/>
    </source>
</evidence>
<keyword evidence="6" id="KW-1133">Transmembrane helix</keyword>
<accession>A0AAV4H7I1</accession>
<keyword evidence="6" id="KW-0472">Membrane</keyword>
<feature type="compositionally biased region" description="Polar residues" evidence="5">
    <location>
        <begin position="931"/>
        <end position="940"/>
    </location>
</feature>
<dbReference type="GO" id="GO:0005634">
    <property type="term" value="C:nucleus"/>
    <property type="evidence" value="ECO:0007669"/>
    <property type="project" value="UniProtKB-SubCell"/>
</dbReference>
<dbReference type="PRINTS" id="PR00053">
    <property type="entry name" value="FORKHEAD"/>
</dbReference>
<dbReference type="PROSITE" id="PS50039">
    <property type="entry name" value="FORK_HEAD_3"/>
    <property type="match status" value="1"/>
</dbReference>
<dbReference type="InterPro" id="IPR036388">
    <property type="entry name" value="WH-like_DNA-bd_sf"/>
</dbReference>
<dbReference type="PANTHER" id="PTHR46262:SF2">
    <property type="entry name" value="FORKHEAD BOX PROTEIN BINIOU"/>
    <property type="match status" value="1"/>
</dbReference>
<feature type="region of interest" description="Disordered" evidence="5">
    <location>
        <begin position="823"/>
        <end position="879"/>
    </location>
</feature>
<feature type="transmembrane region" description="Helical" evidence="6">
    <location>
        <begin position="980"/>
        <end position="1012"/>
    </location>
</feature>
<feature type="compositionally biased region" description="Low complexity" evidence="5">
    <location>
        <begin position="593"/>
        <end position="610"/>
    </location>
</feature>
<dbReference type="AlphaFoldDB" id="A0AAV4H7I1"/>
<keyword evidence="3 4" id="KW-0539">Nucleus</keyword>
<dbReference type="InterPro" id="IPR036390">
    <property type="entry name" value="WH_DNA-bd_sf"/>
</dbReference>
<feature type="compositionally biased region" description="Low complexity" evidence="5">
    <location>
        <begin position="630"/>
        <end position="639"/>
    </location>
</feature>
<dbReference type="InterPro" id="IPR001766">
    <property type="entry name" value="Fork_head_dom"/>
</dbReference>
<feature type="region of interest" description="Disordered" evidence="5">
    <location>
        <begin position="924"/>
        <end position="966"/>
    </location>
</feature>
<feature type="domain" description="Fork-head" evidence="7">
    <location>
        <begin position="240"/>
        <end position="334"/>
    </location>
</feature>
<evidence type="ECO:0000313" key="8">
    <source>
        <dbReference type="EMBL" id="GFR93883.1"/>
    </source>
</evidence>
<dbReference type="FunFam" id="1.10.10.10:FF:000071">
    <property type="entry name" value="Forkhead box F1"/>
    <property type="match status" value="1"/>
</dbReference>
<comment type="subcellular location">
    <subcellularLocation>
        <location evidence="1 4">Nucleus</location>
    </subcellularLocation>
</comment>
<reference evidence="8 9" key="1">
    <citation type="journal article" date="2021" name="Elife">
        <title>Chloroplast acquisition without the gene transfer in kleptoplastic sea slugs, Plakobranchus ocellatus.</title>
        <authorList>
            <person name="Maeda T."/>
            <person name="Takahashi S."/>
            <person name="Yoshida T."/>
            <person name="Shimamura S."/>
            <person name="Takaki Y."/>
            <person name="Nagai Y."/>
            <person name="Toyoda A."/>
            <person name="Suzuki Y."/>
            <person name="Arimoto A."/>
            <person name="Ishii H."/>
            <person name="Satoh N."/>
            <person name="Nishiyama T."/>
            <person name="Hasebe M."/>
            <person name="Maruyama T."/>
            <person name="Minagawa J."/>
            <person name="Obokata J."/>
            <person name="Shigenobu S."/>
        </authorList>
    </citation>
    <scope>NUCLEOTIDE SEQUENCE [LARGE SCALE GENOMIC DNA]</scope>
</reference>
<keyword evidence="9" id="KW-1185">Reference proteome</keyword>
<gene>
    <name evidence="8" type="ORF">ElyMa_000904600</name>
</gene>
<evidence type="ECO:0000256" key="3">
    <source>
        <dbReference type="ARBA" id="ARBA00023242"/>
    </source>
</evidence>
<dbReference type="GO" id="GO:0009887">
    <property type="term" value="P:animal organ morphogenesis"/>
    <property type="evidence" value="ECO:0007669"/>
    <property type="project" value="TreeGrafter"/>
</dbReference>
<dbReference type="PANTHER" id="PTHR46262">
    <property type="entry name" value="FORKHEAD BOX PROTEIN BINIOU"/>
    <property type="match status" value="1"/>
</dbReference>
<evidence type="ECO:0000259" key="7">
    <source>
        <dbReference type="PROSITE" id="PS50039"/>
    </source>
</evidence>
<dbReference type="Gene3D" id="1.10.10.10">
    <property type="entry name" value="Winged helix-like DNA-binding domain superfamily/Winged helix DNA-binding domain"/>
    <property type="match status" value="1"/>
</dbReference>
<dbReference type="GO" id="GO:0000978">
    <property type="term" value="F:RNA polymerase II cis-regulatory region sequence-specific DNA binding"/>
    <property type="evidence" value="ECO:0007669"/>
    <property type="project" value="TreeGrafter"/>
</dbReference>
<feature type="region of interest" description="Disordered" evidence="5">
    <location>
        <begin position="436"/>
        <end position="461"/>
    </location>
</feature>
<dbReference type="InterPro" id="IPR051770">
    <property type="entry name" value="Forkhead_box_regulator"/>
</dbReference>